<evidence type="ECO:0000256" key="2">
    <source>
        <dbReference type="ARBA" id="ARBA00022729"/>
    </source>
</evidence>
<feature type="region of interest" description="Disordered" evidence="7">
    <location>
        <begin position="24"/>
        <end position="59"/>
    </location>
</feature>
<evidence type="ECO:0000256" key="4">
    <source>
        <dbReference type="ARBA" id="ARBA00023139"/>
    </source>
</evidence>
<accession>A0A318E6J9</accession>
<dbReference type="AlphaFoldDB" id="A0A318E6J9"/>
<reference evidence="8 9" key="1">
    <citation type="submission" date="2018-04" db="EMBL/GenBank/DDBJ databases">
        <title>Genomic Encyclopedia of Type Strains, Phase IV (KMG-IV): sequencing the most valuable type-strain genomes for metagenomic binning, comparative biology and taxonomic classification.</title>
        <authorList>
            <person name="Goeker M."/>
        </authorList>
    </citation>
    <scope>NUCLEOTIDE SEQUENCE [LARGE SCALE GENOMIC DNA]</scope>
    <source>
        <strain evidence="8 9">DSM 104150</strain>
    </source>
</reference>
<organism evidence="8 9">
    <name type="scientific">Sinimarinibacterium flocculans</name>
    <dbReference type="NCBI Taxonomy" id="985250"/>
    <lineage>
        <taxon>Bacteria</taxon>
        <taxon>Pseudomonadati</taxon>
        <taxon>Pseudomonadota</taxon>
        <taxon>Gammaproteobacteria</taxon>
        <taxon>Nevskiales</taxon>
        <taxon>Nevskiaceae</taxon>
        <taxon>Sinimarinibacterium</taxon>
    </lineage>
</organism>
<evidence type="ECO:0000256" key="5">
    <source>
        <dbReference type="ARBA" id="ARBA00023237"/>
    </source>
</evidence>
<evidence type="ECO:0000256" key="7">
    <source>
        <dbReference type="SAM" id="MobiDB-lite"/>
    </source>
</evidence>
<keyword evidence="2" id="KW-0732">Signal</keyword>
<dbReference type="InterPro" id="IPR032831">
    <property type="entry name" value="LptM_cons"/>
</dbReference>
<evidence type="ECO:0000256" key="6">
    <source>
        <dbReference type="ARBA" id="ARBA00023288"/>
    </source>
</evidence>
<dbReference type="Proteomes" id="UP000248330">
    <property type="component" value="Unassembled WGS sequence"/>
</dbReference>
<evidence type="ECO:0000313" key="9">
    <source>
        <dbReference type="Proteomes" id="UP000248330"/>
    </source>
</evidence>
<evidence type="ECO:0000313" key="8">
    <source>
        <dbReference type="EMBL" id="PXV64567.1"/>
    </source>
</evidence>
<comment type="subcellular location">
    <subcellularLocation>
        <location evidence="1">Cell outer membrane</location>
        <topology evidence="1">Lipid-anchor</topology>
    </subcellularLocation>
</comment>
<proteinExistence type="predicted"/>
<name>A0A318E6J9_9GAMM</name>
<dbReference type="RefSeq" id="WP_110266571.1">
    <property type="nucleotide sequence ID" value="NZ_CAWNXA010000012.1"/>
</dbReference>
<evidence type="ECO:0008006" key="10">
    <source>
        <dbReference type="Google" id="ProtNLM"/>
    </source>
</evidence>
<keyword evidence="9" id="KW-1185">Reference proteome</keyword>
<evidence type="ECO:0000256" key="1">
    <source>
        <dbReference type="ARBA" id="ARBA00004459"/>
    </source>
</evidence>
<gene>
    <name evidence="8" type="ORF">C8D93_11217</name>
</gene>
<evidence type="ECO:0000256" key="3">
    <source>
        <dbReference type="ARBA" id="ARBA00023136"/>
    </source>
</evidence>
<keyword evidence="3" id="KW-0472">Membrane</keyword>
<keyword evidence="4" id="KW-0564">Palmitate</keyword>
<protein>
    <recommendedName>
        <fullName evidence="10">Lipoprotein</fullName>
    </recommendedName>
</protein>
<dbReference type="PROSITE" id="PS51257">
    <property type="entry name" value="PROKAR_LIPOPROTEIN"/>
    <property type="match status" value="1"/>
</dbReference>
<keyword evidence="6" id="KW-0449">Lipoprotein</keyword>
<dbReference type="NCBIfam" id="NF047847">
    <property type="entry name" value="SS_mature_LptM"/>
    <property type="match status" value="1"/>
</dbReference>
<comment type="caution">
    <text evidence="8">The sequence shown here is derived from an EMBL/GenBank/DDBJ whole genome shotgun (WGS) entry which is preliminary data.</text>
</comment>
<sequence length="59" mass="6103">MRFLRLLPLLVVVIAACGQTGPLVLPEQTLAPPPSAPPVAVTPADDDEPDDAGRTSESP</sequence>
<keyword evidence="5" id="KW-0998">Cell outer membrane</keyword>
<dbReference type="EMBL" id="QICN01000012">
    <property type="protein sequence ID" value="PXV64567.1"/>
    <property type="molecule type" value="Genomic_DNA"/>
</dbReference>